<keyword evidence="2" id="KW-1185">Reference proteome</keyword>
<evidence type="ECO:0000313" key="2">
    <source>
        <dbReference type="Proteomes" id="UP000054324"/>
    </source>
</evidence>
<dbReference type="AlphaFoldDB" id="A0A074Z3F1"/>
<dbReference type="CTD" id="20325478"/>
<dbReference type="EMBL" id="KL597100">
    <property type="protein sequence ID" value="KER20047.1"/>
    <property type="molecule type" value="Genomic_DNA"/>
</dbReference>
<proteinExistence type="predicted"/>
<dbReference type="KEGG" id="ovi:T265_11310"/>
<gene>
    <name evidence="1" type="ORF">T265_11310</name>
</gene>
<evidence type="ECO:0000313" key="1">
    <source>
        <dbReference type="EMBL" id="KER20047.1"/>
    </source>
</evidence>
<dbReference type="Proteomes" id="UP000054324">
    <property type="component" value="Unassembled WGS sequence"/>
</dbReference>
<reference evidence="1 2" key="1">
    <citation type="submission" date="2013-11" db="EMBL/GenBank/DDBJ databases">
        <title>Opisthorchis viverrini - life in the bile duct.</title>
        <authorList>
            <person name="Young N.D."/>
            <person name="Nagarajan N."/>
            <person name="Lin S.J."/>
            <person name="Korhonen P.K."/>
            <person name="Jex A.R."/>
            <person name="Hall R.S."/>
            <person name="Safavi-Hemami H."/>
            <person name="Kaewkong W."/>
            <person name="Bertrand D."/>
            <person name="Gao S."/>
            <person name="Seet Q."/>
            <person name="Wongkham S."/>
            <person name="Teh B.T."/>
            <person name="Wongkham C."/>
            <person name="Intapan P.M."/>
            <person name="Maleewong W."/>
            <person name="Yang X."/>
            <person name="Hu M."/>
            <person name="Wang Z."/>
            <person name="Hofmann A."/>
            <person name="Sternberg P.W."/>
            <person name="Tan P."/>
            <person name="Wang J."/>
            <person name="Gasser R.B."/>
        </authorList>
    </citation>
    <scope>NUCLEOTIDE SEQUENCE [LARGE SCALE GENOMIC DNA]</scope>
</reference>
<dbReference type="OrthoDB" id="16290at2759"/>
<name>A0A074Z3F1_OPIVI</name>
<protein>
    <submittedName>
        <fullName evidence="1">Uncharacterized protein</fullName>
    </submittedName>
</protein>
<dbReference type="RefSeq" id="XP_009176200.1">
    <property type="nucleotide sequence ID" value="XM_009177936.1"/>
</dbReference>
<dbReference type="GeneID" id="20325478"/>
<organism evidence="1 2">
    <name type="scientific">Opisthorchis viverrini</name>
    <name type="common">Southeast Asian liver fluke</name>
    <dbReference type="NCBI Taxonomy" id="6198"/>
    <lineage>
        <taxon>Eukaryota</taxon>
        <taxon>Metazoa</taxon>
        <taxon>Spiralia</taxon>
        <taxon>Lophotrochozoa</taxon>
        <taxon>Platyhelminthes</taxon>
        <taxon>Trematoda</taxon>
        <taxon>Digenea</taxon>
        <taxon>Opisthorchiida</taxon>
        <taxon>Opisthorchiata</taxon>
        <taxon>Opisthorchiidae</taxon>
        <taxon>Opisthorchis</taxon>
    </lineage>
</organism>
<sequence>MPLEGSTRVRILPGCPSLDSWSRNAEVGFEARTCRWTGKGLCASLSHSFRGAHSPRHSNHTIWIESDNKNATDIGWQPHLVVSPTRHSEDHTAPSSTNNTQAFSDLSYSSAKSSVGHLSVYATLNWA</sequence>
<accession>A0A074Z3F1</accession>